<dbReference type="Pfam" id="PF00005">
    <property type="entry name" value="ABC_tran"/>
    <property type="match status" value="1"/>
</dbReference>
<organism evidence="9 10">
    <name type="scientific">Umezawaea tangerina</name>
    <dbReference type="NCBI Taxonomy" id="84725"/>
    <lineage>
        <taxon>Bacteria</taxon>
        <taxon>Bacillati</taxon>
        <taxon>Actinomycetota</taxon>
        <taxon>Actinomycetes</taxon>
        <taxon>Pseudonocardiales</taxon>
        <taxon>Pseudonocardiaceae</taxon>
        <taxon>Umezawaea</taxon>
    </lineage>
</organism>
<keyword evidence="4 7" id="KW-0067">ATP-binding</keyword>
<dbReference type="GO" id="GO:0015697">
    <property type="term" value="P:quaternary ammonium group transport"/>
    <property type="evidence" value="ECO:0007669"/>
    <property type="project" value="UniProtKB-ARBA"/>
</dbReference>
<dbReference type="PANTHER" id="PTHR42781:SF4">
    <property type="entry name" value="SPERMIDINE_PUTRESCINE IMPORT ATP-BINDING PROTEIN POTA"/>
    <property type="match status" value="1"/>
</dbReference>
<dbReference type="GO" id="GO:0043190">
    <property type="term" value="C:ATP-binding cassette (ABC) transporter complex"/>
    <property type="evidence" value="ECO:0007669"/>
    <property type="project" value="InterPro"/>
</dbReference>
<dbReference type="InterPro" id="IPR008995">
    <property type="entry name" value="Mo/tungstate-bd_C_term_dom"/>
</dbReference>
<dbReference type="PROSITE" id="PS00211">
    <property type="entry name" value="ABC_TRANSPORTER_1"/>
    <property type="match status" value="1"/>
</dbReference>
<dbReference type="InterPro" id="IPR003593">
    <property type="entry name" value="AAA+_ATPase"/>
</dbReference>
<name>A0A2T0SQP6_9PSEU</name>
<keyword evidence="2 7" id="KW-1003">Cell membrane</keyword>
<evidence type="ECO:0000256" key="1">
    <source>
        <dbReference type="ARBA" id="ARBA00022448"/>
    </source>
</evidence>
<dbReference type="GO" id="GO:0016887">
    <property type="term" value="F:ATP hydrolysis activity"/>
    <property type="evidence" value="ECO:0007669"/>
    <property type="project" value="InterPro"/>
</dbReference>
<dbReference type="PROSITE" id="PS50893">
    <property type="entry name" value="ABC_TRANSPORTER_2"/>
    <property type="match status" value="1"/>
</dbReference>
<dbReference type="SUPFAM" id="SSF50331">
    <property type="entry name" value="MOP-like"/>
    <property type="match status" value="1"/>
</dbReference>
<evidence type="ECO:0000256" key="2">
    <source>
        <dbReference type="ARBA" id="ARBA00022475"/>
    </source>
</evidence>
<keyword evidence="5 7" id="KW-1278">Translocase</keyword>
<dbReference type="InterPro" id="IPR050093">
    <property type="entry name" value="ABC_SmlMolc_Importer"/>
</dbReference>
<keyword evidence="10" id="KW-1185">Reference proteome</keyword>
<dbReference type="SUPFAM" id="SSF52540">
    <property type="entry name" value="P-loop containing nucleoside triphosphate hydrolases"/>
    <property type="match status" value="1"/>
</dbReference>
<evidence type="ECO:0000256" key="6">
    <source>
        <dbReference type="ARBA" id="ARBA00023136"/>
    </source>
</evidence>
<dbReference type="EMBL" id="PVTF01000013">
    <property type="protein sequence ID" value="PRY35693.1"/>
    <property type="molecule type" value="Genomic_DNA"/>
</dbReference>
<evidence type="ECO:0000256" key="7">
    <source>
        <dbReference type="RuleBase" id="RU364083"/>
    </source>
</evidence>
<comment type="caution">
    <text evidence="9">The sequence shown here is derived from an EMBL/GenBank/DDBJ whole genome shotgun (WGS) entry which is preliminary data.</text>
</comment>
<dbReference type="InterPro" id="IPR003439">
    <property type="entry name" value="ABC_transporter-like_ATP-bd"/>
</dbReference>
<evidence type="ECO:0000259" key="8">
    <source>
        <dbReference type="PROSITE" id="PS50893"/>
    </source>
</evidence>
<dbReference type="Pfam" id="PF08402">
    <property type="entry name" value="TOBE_2"/>
    <property type="match status" value="1"/>
</dbReference>
<dbReference type="InterPro" id="IPR017871">
    <property type="entry name" value="ABC_transporter-like_CS"/>
</dbReference>
<dbReference type="GO" id="GO:0005524">
    <property type="term" value="F:ATP binding"/>
    <property type="evidence" value="ECO:0007669"/>
    <property type="project" value="UniProtKB-KW"/>
</dbReference>
<dbReference type="NCBIfam" id="TIGR01187">
    <property type="entry name" value="potA"/>
    <property type="match status" value="1"/>
</dbReference>
<feature type="domain" description="ABC transporter" evidence="8">
    <location>
        <begin position="22"/>
        <end position="253"/>
    </location>
</feature>
<accession>A0A2T0SQP6</accession>
<dbReference type="RefSeq" id="WP_106193241.1">
    <property type="nucleotide sequence ID" value="NZ_PVTF01000013.1"/>
</dbReference>
<reference evidence="9 10" key="1">
    <citation type="submission" date="2018-03" db="EMBL/GenBank/DDBJ databases">
        <title>Genomic Encyclopedia of Archaeal and Bacterial Type Strains, Phase II (KMG-II): from individual species to whole genera.</title>
        <authorList>
            <person name="Goeker M."/>
        </authorList>
    </citation>
    <scope>NUCLEOTIDE SEQUENCE [LARGE SCALE GENOMIC DNA]</scope>
    <source>
        <strain evidence="9 10">DSM 44720</strain>
    </source>
</reference>
<evidence type="ECO:0000256" key="4">
    <source>
        <dbReference type="ARBA" id="ARBA00022840"/>
    </source>
</evidence>
<dbReference type="AlphaFoldDB" id="A0A2T0SQP6"/>
<proteinExistence type="inferred from homology"/>
<dbReference type="Gene3D" id="3.40.50.300">
    <property type="entry name" value="P-loop containing nucleotide triphosphate hydrolases"/>
    <property type="match status" value="1"/>
</dbReference>
<keyword evidence="6 7" id="KW-0472">Membrane</keyword>
<dbReference type="InterPro" id="IPR005893">
    <property type="entry name" value="PotA-like"/>
</dbReference>
<comment type="similarity">
    <text evidence="7">Belongs to the ABC transporter superfamily. Spermidine/putrescine importer (TC 3.A.1.11.1) family.</text>
</comment>
<dbReference type="EC" id="7.6.2.11" evidence="7"/>
<comment type="catalytic activity">
    <reaction evidence="7">
        <text>ATP + H2O + polyamine-[polyamine-binding protein]Side 1 = ADP + phosphate + polyamineSide 2 + [polyamine-binding protein]Side 1.</text>
        <dbReference type="EC" id="7.6.2.11"/>
    </reaction>
</comment>
<comment type="subunit">
    <text evidence="7">The complex is composed of two ATP-binding proteins (PotA), two transmembrane proteins (PotB and PotC) and a solute-binding protein (PotD).</text>
</comment>
<dbReference type="InterPro" id="IPR027417">
    <property type="entry name" value="P-loop_NTPase"/>
</dbReference>
<evidence type="ECO:0000256" key="5">
    <source>
        <dbReference type="ARBA" id="ARBA00022967"/>
    </source>
</evidence>
<comment type="function">
    <text evidence="7">Part of the ABC transporter complex PotABCD involved in spermidine/putrescine import. Responsible for energy coupling to the transport system.</text>
</comment>
<sequence length="377" mass="40651">MTRQTTVEATGSRLGTGLGTEIRLEGVTKDYGLAAPAVDDISLTIEPGEFMTLLGPSGSGKTTTLNLIAGFETLTEGTISLDGADVSAVPPHRRNLGMLFQNYALFPHMTVAQNVAYPLRERKVPKPEIARKVAEVLELVQLTGRDDTHPSRLSGGQQQRVALARAIVFEPKALLLDEPLGALDRNLRAALQTEIRRIHREVGSTFVFVTHDQEEAMNLADRIALFNNGRIEQVGTPQQLYAAPETLFTARFLGDSNVFELGAVGTGGTVAWEGESWGVDPETVAAHPGVRAAGAIVVRPEDVEVAGSRDAVPVGANAVRASVRDVEYMGSYRTLLLTVGERGLLGRARVSALRGEYAIGDEVVLWWRPRAQRIVAA</sequence>
<protein>
    <recommendedName>
        <fullName evidence="7">Spermidine/putrescine import ATP-binding protein PotA</fullName>
        <ecNumber evidence="7">7.6.2.11</ecNumber>
    </recommendedName>
</protein>
<dbReference type="Proteomes" id="UP000239494">
    <property type="component" value="Unassembled WGS sequence"/>
</dbReference>
<dbReference type="PANTHER" id="PTHR42781">
    <property type="entry name" value="SPERMIDINE/PUTRESCINE IMPORT ATP-BINDING PROTEIN POTA"/>
    <property type="match status" value="1"/>
</dbReference>
<dbReference type="OrthoDB" id="9802264at2"/>
<keyword evidence="1 7" id="KW-0813">Transport</keyword>
<dbReference type="InterPro" id="IPR013611">
    <property type="entry name" value="Transp-assoc_OB_typ2"/>
</dbReference>
<keyword evidence="3 7" id="KW-0547">Nucleotide-binding</keyword>
<evidence type="ECO:0000256" key="3">
    <source>
        <dbReference type="ARBA" id="ARBA00022741"/>
    </source>
</evidence>
<evidence type="ECO:0000313" key="9">
    <source>
        <dbReference type="EMBL" id="PRY35693.1"/>
    </source>
</evidence>
<dbReference type="SMART" id="SM00382">
    <property type="entry name" value="AAA"/>
    <property type="match status" value="1"/>
</dbReference>
<gene>
    <name evidence="7" type="primary">potA</name>
    <name evidence="9" type="ORF">CLV43_113120</name>
</gene>
<dbReference type="FunFam" id="3.40.50.300:FF:000425">
    <property type="entry name" value="Probable ABC transporter, ATP-binding subunit"/>
    <property type="match status" value="1"/>
</dbReference>
<dbReference type="GO" id="GO:0015417">
    <property type="term" value="F:ABC-type polyamine transporter activity"/>
    <property type="evidence" value="ECO:0007669"/>
    <property type="project" value="UniProtKB-EC"/>
</dbReference>
<evidence type="ECO:0000313" key="10">
    <source>
        <dbReference type="Proteomes" id="UP000239494"/>
    </source>
</evidence>